<gene>
    <name evidence="1" type="ORF">GCM10008935_07580</name>
</gene>
<dbReference type="RefSeq" id="WP_343781914.1">
    <property type="nucleotide sequence ID" value="NZ_BAAACZ010000007.1"/>
</dbReference>
<dbReference type="Proteomes" id="UP001500740">
    <property type="component" value="Unassembled WGS sequence"/>
</dbReference>
<evidence type="ECO:0000313" key="2">
    <source>
        <dbReference type="Proteomes" id="UP001500740"/>
    </source>
</evidence>
<reference evidence="1 2" key="1">
    <citation type="journal article" date="2019" name="Int. J. Syst. Evol. Microbiol.">
        <title>The Global Catalogue of Microorganisms (GCM) 10K type strain sequencing project: providing services to taxonomists for standard genome sequencing and annotation.</title>
        <authorList>
            <consortium name="The Broad Institute Genomics Platform"/>
            <consortium name="The Broad Institute Genome Sequencing Center for Infectious Disease"/>
            <person name="Wu L."/>
            <person name="Ma J."/>
        </authorList>
    </citation>
    <scope>NUCLEOTIDE SEQUENCE [LARGE SCALE GENOMIC DNA]</scope>
    <source>
        <strain evidence="1 2">JCM 14193</strain>
    </source>
</reference>
<dbReference type="EMBL" id="BAAACZ010000007">
    <property type="protein sequence ID" value="GAA0455190.1"/>
    <property type="molecule type" value="Genomic_DNA"/>
</dbReference>
<evidence type="ECO:0000313" key="1">
    <source>
        <dbReference type="EMBL" id="GAA0455190.1"/>
    </source>
</evidence>
<organism evidence="1 2">
    <name type="scientific">Alkalibacillus silvisoli</name>
    <dbReference type="NCBI Taxonomy" id="392823"/>
    <lineage>
        <taxon>Bacteria</taxon>
        <taxon>Bacillati</taxon>
        <taxon>Bacillota</taxon>
        <taxon>Bacilli</taxon>
        <taxon>Bacillales</taxon>
        <taxon>Bacillaceae</taxon>
        <taxon>Alkalibacillus</taxon>
    </lineage>
</organism>
<accession>A0ABN0ZQF1</accession>
<proteinExistence type="predicted"/>
<comment type="caution">
    <text evidence="1">The sequence shown here is derived from an EMBL/GenBank/DDBJ whole genome shotgun (WGS) entry which is preliminary data.</text>
</comment>
<sequence length="62" mass="7472">MPDRFILLMKHLQKLAKDTNQSPQQKFNKQTKEFHDWEKMLEGDASKIEKWMQDLGKKIDKP</sequence>
<name>A0ABN0ZQF1_9BACI</name>
<keyword evidence="2" id="KW-1185">Reference proteome</keyword>
<protein>
    <submittedName>
        <fullName evidence="1">Uncharacterized protein</fullName>
    </submittedName>
</protein>